<dbReference type="Pfam" id="PF06898">
    <property type="entry name" value="YqfD"/>
    <property type="match status" value="1"/>
</dbReference>
<sequence length="397" mass="45088">MKGTLVEWVKGRVEVELQGGDVARFLNEVLSAKLSLANIRWTSSEIVRFEVSLAQYFGLKKYIRAAGSTMRIVRKEGLPFLLSRMEKRIWFSVGIALFFTIIFLLSSLVWTVDVEGNERIPKEEIIAAAKAEGLYPLQWSFRLQDTDIISKKLVNAIPGTNWIGVVKNGTKVKIQVVEMTIPEERKKYSPRHLVATNDAIITYIIAEEGKPLVRKNMRVKKGQTLISGIIGTDAHSEVVVAQGKVKGIVWYEYNVSTPLIQKYRAYTGEKQERNYFVIGNRAMQISGYGQTPYEKSEILTSREQLHLWNFELPFGTMKEVEQEARFEQKEVSVEEAKLISLEQARINVQSMAGEDARVVSEIVLHEESDNGKVVMKVLFEVNQSITKELPIVQMQGD</sequence>
<feature type="transmembrane region" description="Helical" evidence="1">
    <location>
        <begin position="89"/>
        <end position="112"/>
    </location>
</feature>
<dbReference type="EMBL" id="CP097899">
    <property type="protein sequence ID" value="URN94320.1"/>
    <property type="molecule type" value="Genomic_DNA"/>
</dbReference>
<proteinExistence type="predicted"/>
<dbReference type="AlphaFoldDB" id="A0A9J6ZEJ6"/>
<reference evidence="2" key="1">
    <citation type="submission" date="2022-05" db="EMBL/GenBank/DDBJ databases">
        <title>Novel bacterial taxa in a minimal lignocellulolytic consortium and its capacity to transform plastics disclosed by genome-resolved metagenomics.</title>
        <authorList>
            <person name="Rodriguez C.A.D."/>
            <person name="Diaz-Garcia L."/>
            <person name="Herrera K."/>
            <person name="Tarazona N.A."/>
            <person name="Sproer C."/>
            <person name="Overmann J."/>
            <person name="Jimenez D.J."/>
        </authorList>
    </citation>
    <scope>NUCLEOTIDE SEQUENCE</scope>
    <source>
        <strain evidence="2">MAG5</strain>
    </source>
</reference>
<keyword evidence="1" id="KW-0472">Membrane</keyword>
<keyword evidence="1" id="KW-0812">Transmembrane</keyword>
<gene>
    <name evidence="2" type="primary">yqfD</name>
    <name evidence="2" type="ORF">NAG76_21270</name>
</gene>
<evidence type="ECO:0000256" key="1">
    <source>
        <dbReference type="SAM" id="Phobius"/>
    </source>
</evidence>
<keyword evidence="1" id="KW-1133">Transmembrane helix</keyword>
<evidence type="ECO:0000313" key="2">
    <source>
        <dbReference type="EMBL" id="URN94320.1"/>
    </source>
</evidence>
<accession>A0A9J6ZEJ6</accession>
<protein>
    <submittedName>
        <fullName evidence="2">Sporulation protein YqfD</fullName>
    </submittedName>
</protein>
<dbReference type="InterPro" id="IPR010690">
    <property type="entry name" value="YqfD"/>
</dbReference>
<dbReference type="Proteomes" id="UP001056756">
    <property type="component" value="Chromosome"/>
</dbReference>
<organism evidence="2 3">
    <name type="scientific">Candidatus Pristimantibacillus lignocellulolyticus</name>
    <dbReference type="NCBI Taxonomy" id="2994561"/>
    <lineage>
        <taxon>Bacteria</taxon>
        <taxon>Bacillati</taxon>
        <taxon>Bacillota</taxon>
        <taxon>Bacilli</taxon>
        <taxon>Bacillales</taxon>
        <taxon>Paenibacillaceae</taxon>
        <taxon>Candidatus Pristimantibacillus</taxon>
    </lineage>
</organism>
<evidence type="ECO:0000313" key="3">
    <source>
        <dbReference type="Proteomes" id="UP001056756"/>
    </source>
</evidence>
<dbReference type="KEGG" id="plig:NAG76_21270"/>
<name>A0A9J6ZEJ6_9BACL</name>
<dbReference type="NCBIfam" id="TIGR02876">
    <property type="entry name" value="spore_yqfD"/>
    <property type="match status" value="1"/>
</dbReference>
<dbReference type="PIRSF" id="PIRSF029895">
    <property type="entry name" value="SpoIV"/>
    <property type="match status" value="1"/>
</dbReference>